<dbReference type="CDD" id="cd00867">
    <property type="entry name" value="Trans_IPPS"/>
    <property type="match status" value="1"/>
</dbReference>
<comment type="similarity">
    <text evidence="1">Belongs to the FPP/GGPP synthase family.</text>
</comment>
<dbReference type="Pfam" id="PF00348">
    <property type="entry name" value="polyprenyl_synt"/>
    <property type="match status" value="1"/>
</dbReference>
<name>A0ABT0MB33_9BACL</name>
<dbReference type="InterPro" id="IPR000092">
    <property type="entry name" value="Polyprenyl_synt"/>
</dbReference>
<accession>A0ABT0MB33</accession>
<keyword evidence="1" id="KW-0808">Transferase</keyword>
<evidence type="ECO:0000313" key="3">
    <source>
        <dbReference type="Proteomes" id="UP001203004"/>
    </source>
</evidence>
<keyword evidence="3" id="KW-1185">Reference proteome</keyword>
<gene>
    <name evidence="2" type="ORF">M3N64_08970</name>
</gene>
<organism evidence="2 3">
    <name type="scientific">Sporolactobacillus mangiferae</name>
    <dbReference type="NCBI Taxonomy" id="2940498"/>
    <lineage>
        <taxon>Bacteria</taxon>
        <taxon>Bacillati</taxon>
        <taxon>Bacillota</taxon>
        <taxon>Bacilli</taxon>
        <taxon>Bacillales</taxon>
        <taxon>Sporolactobacillaceae</taxon>
        <taxon>Sporolactobacillus</taxon>
    </lineage>
</organism>
<dbReference type="Gene3D" id="1.10.600.10">
    <property type="entry name" value="Farnesyl Diphosphate Synthase"/>
    <property type="match status" value="1"/>
</dbReference>
<proteinExistence type="inferred from homology"/>
<evidence type="ECO:0000313" key="2">
    <source>
        <dbReference type="EMBL" id="MCL1632081.1"/>
    </source>
</evidence>
<protein>
    <submittedName>
        <fullName evidence="2">Polyprenyl synthetase family protein</fullName>
    </submittedName>
</protein>
<evidence type="ECO:0000256" key="1">
    <source>
        <dbReference type="RuleBase" id="RU004466"/>
    </source>
</evidence>
<dbReference type="SUPFAM" id="SSF48576">
    <property type="entry name" value="Terpenoid synthases"/>
    <property type="match status" value="1"/>
</dbReference>
<reference evidence="2 3" key="1">
    <citation type="submission" date="2022-05" db="EMBL/GenBank/DDBJ databases">
        <title>Sporolactobacillus sp nov CPB3-1, isolated from tree bark (Mangifera indica L.).</title>
        <authorList>
            <person name="Phuengjayaem S."/>
            <person name="Tanasupawat S."/>
        </authorList>
    </citation>
    <scope>NUCLEOTIDE SEQUENCE [LARGE SCALE GENOMIC DNA]</scope>
    <source>
        <strain evidence="2 3">CPB3-1</strain>
    </source>
</reference>
<dbReference type="RefSeq" id="WP_249101349.1">
    <property type="nucleotide sequence ID" value="NZ_JAMAST010000009.1"/>
</dbReference>
<sequence length="317" mass="36190">MAYIREQIRNYLYHWLSHVEENSEIANLISSLLHNKGKIFNDGSKFTWAEFYYYVARLFDERDESKTSQIVCSAAVELLLVATDILDDLADQDSKGEILSSIAVPQAINLSNILWTNGLALINEQGGHHSLTVAIQQLKKAAYGQFTDLYFTIDRNNKLTEADYFAHINQKSVSLTKMVFLMQHLPKKTNAFWIQIANYIGWSGQIGNDTRDLFDDTKNDLYDKKATLPIIKAIEASQKKGDRWFLDALTSTDFSKNGLTVSKIRMYIKQTGAVNYCTILSEFYLNKAIQLIKKYQKTSMHKDACTDFIQFLGGNND</sequence>
<dbReference type="InterPro" id="IPR008949">
    <property type="entry name" value="Isoprenoid_synthase_dom_sf"/>
</dbReference>
<dbReference type="Proteomes" id="UP001203004">
    <property type="component" value="Unassembled WGS sequence"/>
</dbReference>
<dbReference type="EMBL" id="JAMAST010000009">
    <property type="protein sequence ID" value="MCL1632081.1"/>
    <property type="molecule type" value="Genomic_DNA"/>
</dbReference>
<comment type="caution">
    <text evidence="2">The sequence shown here is derived from an EMBL/GenBank/DDBJ whole genome shotgun (WGS) entry which is preliminary data.</text>
</comment>